<dbReference type="Gramene" id="ONI14293">
    <property type="protein sequence ID" value="ONI14293"/>
    <property type="gene ID" value="PRUPE_4G273400"/>
</dbReference>
<protein>
    <recommendedName>
        <fullName evidence="1">ATP-dependent DNA helicase</fullName>
        <ecNumber evidence="1">5.6.2.3</ecNumber>
    </recommendedName>
</protein>
<dbReference type="GO" id="GO:0043139">
    <property type="term" value="F:5'-3' DNA helicase activity"/>
    <property type="evidence" value="ECO:0007669"/>
    <property type="project" value="UniProtKB-EC"/>
</dbReference>
<comment type="cofactor">
    <cofactor evidence="1">
        <name>Mg(2+)</name>
        <dbReference type="ChEBI" id="CHEBI:18420"/>
    </cofactor>
</comment>
<gene>
    <name evidence="3" type="ORF">PRUPE_4G273400</name>
</gene>
<keyword evidence="4" id="KW-1185">Reference proteome</keyword>
<keyword evidence="1" id="KW-0547">Nucleotide-binding</keyword>
<accession>A0A251PRU6</accession>
<keyword evidence="1" id="KW-0227">DNA damage</keyword>
<feature type="domain" description="AAA+ ATPase" evidence="2">
    <location>
        <begin position="493"/>
        <end position="627"/>
    </location>
</feature>
<evidence type="ECO:0000259" key="2">
    <source>
        <dbReference type="SMART" id="SM00382"/>
    </source>
</evidence>
<organism evidence="3 4">
    <name type="scientific">Prunus persica</name>
    <name type="common">Peach</name>
    <name type="synonym">Amygdalus persica</name>
    <dbReference type="NCBI Taxonomy" id="3760"/>
    <lineage>
        <taxon>Eukaryota</taxon>
        <taxon>Viridiplantae</taxon>
        <taxon>Streptophyta</taxon>
        <taxon>Embryophyta</taxon>
        <taxon>Tracheophyta</taxon>
        <taxon>Spermatophyta</taxon>
        <taxon>Magnoliopsida</taxon>
        <taxon>eudicotyledons</taxon>
        <taxon>Gunneridae</taxon>
        <taxon>Pentapetalae</taxon>
        <taxon>rosids</taxon>
        <taxon>fabids</taxon>
        <taxon>Rosales</taxon>
        <taxon>Rosaceae</taxon>
        <taxon>Amygdaloideae</taxon>
        <taxon>Amygdaleae</taxon>
        <taxon>Prunus</taxon>
    </lineage>
</organism>
<keyword evidence="1" id="KW-0347">Helicase</keyword>
<dbReference type="GO" id="GO:0000723">
    <property type="term" value="P:telomere maintenance"/>
    <property type="evidence" value="ECO:0007669"/>
    <property type="project" value="InterPro"/>
</dbReference>
<dbReference type="eggNOG" id="KOG0987">
    <property type="taxonomic scope" value="Eukaryota"/>
</dbReference>
<dbReference type="GO" id="GO:0016887">
    <property type="term" value="F:ATP hydrolysis activity"/>
    <property type="evidence" value="ECO:0007669"/>
    <property type="project" value="RHEA"/>
</dbReference>
<dbReference type="PANTHER" id="PTHR10492:SF94">
    <property type="entry name" value="ATP-DEPENDENT DNA HELICASE"/>
    <property type="match status" value="1"/>
</dbReference>
<keyword evidence="1" id="KW-0233">DNA recombination</keyword>
<dbReference type="GO" id="GO:0006310">
    <property type="term" value="P:DNA recombination"/>
    <property type="evidence" value="ECO:0007669"/>
    <property type="project" value="UniProtKB-KW"/>
</dbReference>
<dbReference type="GO" id="GO:0006281">
    <property type="term" value="P:DNA repair"/>
    <property type="evidence" value="ECO:0007669"/>
    <property type="project" value="UniProtKB-KW"/>
</dbReference>
<sequence length="899" mass="103113">MTLVQRFGRPDLFITMTCNPNWEEIKRELLPGQSPQDRPDLLTRVFHAKLEELKKDINGKGVLGNVAAYAYVIEFQKRGLPHVHMLVVLDENDKLNNPDDYDQIVKAEIPNEHEEPHLHNVVLKHMIHGSCGIQNPKSPCMKNGRCKRNYPKSFAASTIQRNKSRGNCMPVPLDRRGNITVDNSWVFPYNPWLLLRYDCHIDVEICASIKSIKYLYKYVYKGLDREAFEFVDARWVCALDALWRIFKFVINWIYPTVQRLQIHLPNMHQVRFQSDQTIANILIDERLNKTMLTKFFRVIGRIYTVSPTEGEKFYLRILLNHVRGATSFLNLMTIGGVLQPTFKEAAEQQGLLEEDDSIRQCLLEAFTIRMPSALRRLFVTILVYCEPVGVRTLWDEFYPFMIEDYAFSSNLRCNVIVNRLLRDLNTLLVQFNKNIKDFDLPQMTTKVVSAMPRYIEDELSIGISQEDLLAIECFNDNQKSEFNIIMDIIERCHNSIFFVTGPGGTGKTYLYHALLANMRGLGYIVLATSTFGIAATILPSGRTTHSRFKIPLSTDSSSTCSISKQANLAKLIQQAKTIIWDELTMAHRYAFEALDRTFRDIIDVDLTFGGKTMIFEGDFQQVLPVIPKGKKLELIQASVILKLRQNMRNDQQFSQFLLHVGNGEALVVGDDMIRVPECMVIPWENELSINEFIYQVFPNLEDYMVERAVISPTNEDVDMLNEKMINMFPGKKKTMYSFDSIEAEFLNSICIGGLPPHKLTLKRDAPIMLLRNIDPTLGLYNGTRLLCRGSYQNLIDAEILTGQSVGTRVFLPCIPLKTTETAGLPFELTRKQFPMKLCFALSINKSQDHIFSHGQLYVDLSMDVSKSTTKVFVKKGSITGQEDVFTWDVMYKEVLLHLN</sequence>
<keyword evidence="1" id="KW-0378">Hydrolase</keyword>
<dbReference type="InterPro" id="IPR010285">
    <property type="entry name" value="DNA_helicase_pif1-like_DEAD"/>
</dbReference>
<dbReference type="Proteomes" id="UP000006882">
    <property type="component" value="Chromosome G4"/>
</dbReference>
<comment type="similarity">
    <text evidence="1">Belongs to the helicase family.</text>
</comment>
<dbReference type="EMBL" id="CM007654">
    <property type="protein sequence ID" value="ONI14293.1"/>
    <property type="molecule type" value="Genomic_DNA"/>
</dbReference>
<name>A0A251PRU6_PRUPE</name>
<keyword evidence="1" id="KW-0234">DNA repair</keyword>
<dbReference type="Pfam" id="PF14214">
    <property type="entry name" value="Helitron_like_N"/>
    <property type="match status" value="1"/>
</dbReference>
<dbReference type="SUPFAM" id="SSF52540">
    <property type="entry name" value="P-loop containing nucleoside triphosphate hydrolases"/>
    <property type="match status" value="2"/>
</dbReference>
<reference evidence="3 4" key="1">
    <citation type="journal article" date="2013" name="Nat. Genet.">
        <title>The high-quality draft genome of peach (Prunus persica) identifies unique patterns of genetic diversity, domestication and genome evolution.</title>
        <authorList>
            <consortium name="International Peach Genome Initiative"/>
            <person name="Verde I."/>
            <person name="Abbott A.G."/>
            <person name="Scalabrin S."/>
            <person name="Jung S."/>
            <person name="Shu S."/>
            <person name="Marroni F."/>
            <person name="Zhebentyayeva T."/>
            <person name="Dettori M.T."/>
            <person name="Grimwood J."/>
            <person name="Cattonaro F."/>
            <person name="Zuccolo A."/>
            <person name="Rossini L."/>
            <person name="Jenkins J."/>
            <person name="Vendramin E."/>
            <person name="Meisel L.A."/>
            <person name="Decroocq V."/>
            <person name="Sosinski B."/>
            <person name="Prochnik S."/>
            <person name="Mitros T."/>
            <person name="Policriti A."/>
            <person name="Cipriani G."/>
            <person name="Dondini L."/>
            <person name="Ficklin S."/>
            <person name="Goodstein D.M."/>
            <person name="Xuan P."/>
            <person name="Del Fabbro C."/>
            <person name="Aramini V."/>
            <person name="Copetti D."/>
            <person name="Gonzalez S."/>
            <person name="Horner D.S."/>
            <person name="Falchi R."/>
            <person name="Lucas S."/>
            <person name="Mica E."/>
            <person name="Maldonado J."/>
            <person name="Lazzari B."/>
            <person name="Bielenberg D."/>
            <person name="Pirona R."/>
            <person name="Miculan M."/>
            <person name="Barakat A."/>
            <person name="Testolin R."/>
            <person name="Stella A."/>
            <person name="Tartarini S."/>
            <person name="Tonutti P."/>
            <person name="Arus P."/>
            <person name="Orellana A."/>
            <person name="Wells C."/>
            <person name="Main D."/>
            <person name="Vizzotto G."/>
            <person name="Silva H."/>
            <person name="Salamini F."/>
            <person name="Schmutz J."/>
            <person name="Morgante M."/>
            <person name="Rokhsar D.S."/>
        </authorList>
    </citation>
    <scope>NUCLEOTIDE SEQUENCE [LARGE SCALE GENOMIC DNA]</scope>
    <source>
        <strain evidence="4">cv. Nemared</strain>
    </source>
</reference>
<dbReference type="AlphaFoldDB" id="A0A251PRU6"/>
<dbReference type="InterPro" id="IPR027417">
    <property type="entry name" value="P-loop_NTPase"/>
</dbReference>
<evidence type="ECO:0000256" key="1">
    <source>
        <dbReference type="RuleBase" id="RU363044"/>
    </source>
</evidence>
<dbReference type="SMART" id="SM00382">
    <property type="entry name" value="AAA"/>
    <property type="match status" value="1"/>
</dbReference>
<dbReference type="Gene3D" id="3.40.50.300">
    <property type="entry name" value="P-loop containing nucleotide triphosphate hydrolases"/>
    <property type="match status" value="1"/>
</dbReference>
<keyword evidence="1" id="KW-0067">ATP-binding</keyword>
<evidence type="ECO:0000313" key="4">
    <source>
        <dbReference type="Proteomes" id="UP000006882"/>
    </source>
</evidence>
<dbReference type="GO" id="GO:0005524">
    <property type="term" value="F:ATP binding"/>
    <property type="evidence" value="ECO:0007669"/>
    <property type="project" value="UniProtKB-KW"/>
</dbReference>
<dbReference type="InterPro" id="IPR049163">
    <property type="entry name" value="Pif1-like_2B_dom"/>
</dbReference>
<evidence type="ECO:0000313" key="3">
    <source>
        <dbReference type="EMBL" id="ONI14293.1"/>
    </source>
</evidence>
<dbReference type="InterPro" id="IPR025476">
    <property type="entry name" value="Helitron_helicase-like"/>
</dbReference>
<comment type="catalytic activity">
    <reaction evidence="1">
        <text>ATP + H2O = ADP + phosphate + H(+)</text>
        <dbReference type="Rhea" id="RHEA:13065"/>
        <dbReference type="ChEBI" id="CHEBI:15377"/>
        <dbReference type="ChEBI" id="CHEBI:15378"/>
        <dbReference type="ChEBI" id="CHEBI:30616"/>
        <dbReference type="ChEBI" id="CHEBI:43474"/>
        <dbReference type="ChEBI" id="CHEBI:456216"/>
        <dbReference type="EC" id="5.6.2.3"/>
    </reaction>
</comment>
<dbReference type="Pfam" id="PF05970">
    <property type="entry name" value="PIF1"/>
    <property type="match status" value="1"/>
</dbReference>
<dbReference type="InterPro" id="IPR003593">
    <property type="entry name" value="AAA+_ATPase"/>
</dbReference>
<dbReference type="Pfam" id="PF21530">
    <property type="entry name" value="Pif1_2B_dom"/>
    <property type="match status" value="1"/>
</dbReference>
<dbReference type="PANTHER" id="PTHR10492">
    <property type="match status" value="1"/>
</dbReference>
<proteinExistence type="inferred from homology"/>
<dbReference type="STRING" id="3760.A0A251PRU6"/>
<dbReference type="EC" id="5.6.2.3" evidence="1"/>